<sequence>MLYEIFLPKHFWIETVNTTCYVKKNNINQIKFECWCFILNTKNQLGKLDSKVDKGIFLGYLDNSKAGVFNFRNFEESIHVNFNDELMFDKRLSNLEDDFAYMHINQASYAFVLEIEPKAIKETLQDDDWMIVMEEELQYSRLSPPKMY</sequence>
<evidence type="ECO:0000313" key="3">
    <source>
        <dbReference type="Proteomes" id="UP000257109"/>
    </source>
</evidence>
<proteinExistence type="predicted"/>
<feature type="domain" description="Retroviral polymerase SH3-like" evidence="1">
    <location>
        <begin position="34"/>
        <end position="92"/>
    </location>
</feature>
<comment type="caution">
    <text evidence="2">The sequence shown here is derived from an EMBL/GenBank/DDBJ whole genome shotgun (WGS) entry which is preliminary data.</text>
</comment>
<dbReference type="OrthoDB" id="1751476at2759"/>
<evidence type="ECO:0000259" key="1">
    <source>
        <dbReference type="Pfam" id="PF25597"/>
    </source>
</evidence>
<dbReference type="Proteomes" id="UP000257109">
    <property type="component" value="Unassembled WGS sequence"/>
</dbReference>
<name>A0A371HXQ5_MUCPR</name>
<dbReference type="InterPro" id="IPR057670">
    <property type="entry name" value="SH3_retrovirus"/>
</dbReference>
<dbReference type="AlphaFoldDB" id="A0A371HXQ5"/>
<dbReference type="Pfam" id="PF25597">
    <property type="entry name" value="SH3_retrovirus"/>
    <property type="match status" value="1"/>
</dbReference>
<accession>A0A371HXQ5</accession>
<gene>
    <name evidence="2" type="ORF">CR513_08417</name>
</gene>
<dbReference type="EMBL" id="QJKJ01001460">
    <property type="protein sequence ID" value="RDY07474.1"/>
    <property type="molecule type" value="Genomic_DNA"/>
</dbReference>
<keyword evidence="3" id="KW-1185">Reference proteome</keyword>
<evidence type="ECO:0000313" key="2">
    <source>
        <dbReference type="EMBL" id="RDY07474.1"/>
    </source>
</evidence>
<protein>
    <recommendedName>
        <fullName evidence="1">Retroviral polymerase SH3-like domain-containing protein</fullName>
    </recommendedName>
</protein>
<reference evidence="2" key="1">
    <citation type="submission" date="2018-05" db="EMBL/GenBank/DDBJ databases">
        <title>Draft genome of Mucuna pruriens seed.</title>
        <authorList>
            <person name="Nnadi N.E."/>
            <person name="Vos R."/>
            <person name="Hasami M.H."/>
            <person name="Devisetty U.K."/>
            <person name="Aguiy J.C."/>
        </authorList>
    </citation>
    <scope>NUCLEOTIDE SEQUENCE [LARGE SCALE GENOMIC DNA]</scope>
    <source>
        <strain evidence="2">JCA_2017</strain>
    </source>
</reference>
<feature type="non-terminal residue" evidence="2">
    <location>
        <position position="1"/>
    </location>
</feature>
<organism evidence="2 3">
    <name type="scientific">Mucuna pruriens</name>
    <name type="common">Velvet bean</name>
    <name type="synonym">Dolichos pruriens</name>
    <dbReference type="NCBI Taxonomy" id="157652"/>
    <lineage>
        <taxon>Eukaryota</taxon>
        <taxon>Viridiplantae</taxon>
        <taxon>Streptophyta</taxon>
        <taxon>Embryophyta</taxon>
        <taxon>Tracheophyta</taxon>
        <taxon>Spermatophyta</taxon>
        <taxon>Magnoliopsida</taxon>
        <taxon>eudicotyledons</taxon>
        <taxon>Gunneridae</taxon>
        <taxon>Pentapetalae</taxon>
        <taxon>rosids</taxon>
        <taxon>fabids</taxon>
        <taxon>Fabales</taxon>
        <taxon>Fabaceae</taxon>
        <taxon>Papilionoideae</taxon>
        <taxon>50 kb inversion clade</taxon>
        <taxon>NPAAA clade</taxon>
        <taxon>indigoferoid/millettioid clade</taxon>
        <taxon>Phaseoleae</taxon>
        <taxon>Mucuna</taxon>
    </lineage>
</organism>